<evidence type="ECO:0000313" key="3">
    <source>
        <dbReference type="Proteomes" id="UP001309876"/>
    </source>
</evidence>
<organism evidence="2 3">
    <name type="scientific">Lithohypha guttulata</name>
    <dbReference type="NCBI Taxonomy" id="1690604"/>
    <lineage>
        <taxon>Eukaryota</taxon>
        <taxon>Fungi</taxon>
        <taxon>Dikarya</taxon>
        <taxon>Ascomycota</taxon>
        <taxon>Pezizomycotina</taxon>
        <taxon>Eurotiomycetes</taxon>
        <taxon>Chaetothyriomycetidae</taxon>
        <taxon>Chaetothyriales</taxon>
        <taxon>Trichomeriaceae</taxon>
        <taxon>Lithohypha</taxon>
    </lineage>
</organism>
<comment type="caution">
    <text evidence="2">The sequence shown here is derived from an EMBL/GenBank/DDBJ whole genome shotgun (WGS) entry which is preliminary data.</text>
</comment>
<sequence>MSTISWKDPETKIKFYHAIFASNETALSSGSGTADQVAVYMGCTAKAVTHQLTALRKEIDSLKSGNPQAPATPAKGKKRKNTAKNEEDGDASPTPGKKAKATPKKSAAADAKKGGKTKKKEEEEVVKEESSDDEGVDGENGVDGEDGKDSVAARKNAADGKEHSDEIED</sequence>
<gene>
    <name evidence="2" type="ORF">LTR05_001885</name>
</gene>
<evidence type="ECO:0000313" key="2">
    <source>
        <dbReference type="EMBL" id="KAK5091700.1"/>
    </source>
</evidence>
<feature type="region of interest" description="Disordered" evidence="1">
    <location>
        <begin position="59"/>
        <end position="169"/>
    </location>
</feature>
<protein>
    <submittedName>
        <fullName evidence="2">Uncharacterized protein</fullName>
    </submittedName>
</protein>
<name>A0AAN7T8H0_9EURO</name>
<feature type="compositionally biased region" description="Acidic residues" evidence="1">
    <location>
        <begin position="123"/>
        <end position="144"/>
    </location>
</feature>
<dbReference type="EMBL" id="JAVRRJ010000001">
    <property type="protein sequence ID" value="KAK5091700.1"/>
    <property type="molecule type" value="Genomic_DNA"/>
</dbReference>
<keyword evidence="3" id="KW-1185">Reference proteome</keyword>
<dbReference type="AlphaFoldDB" id="A0AAN7T8H0"/>
<evidence type="ECO:0000256" key="1">
    <source>
        <dbReference type="SAM" id="MobiDB-lite"/>
    </source>
</evidence>
<reference evidence="2 3" key="1">
    <citation type="submission" date="2023-08" db="EMBL/GenBank/DDBJ databases">
        <title>Black Yeasts Isolated from many extreme environments.</title>
        <authorList>
            <person name="Coleine C."/>
            <person name="Stajich J.E."/>
            <person name="Selbmann L."/>
        </authorList>
    </citation>
    <scope>NUCLEOTIDE SEQUENCE [LARGE SCALE GENOMIC DNA]</scope>
    <source>
        <strain evidence="2 3">CCFEE 5910</strain>
    </source>
</reference>
<dbReference type="Proteomes" id="UP001309876">
    <property type="component" value="Unassembled WGS sequence"/>
</dbReference>
<accession>A0AAN7T8H0</accession>
<feature type="compositionally biased region" description="Basic and acidic residues" evidence="1">
    <location>
        <begin position="145"/>
        <end position="169"/>
    </location>
</feature>
<proteinExistence type="predicted"/>